<sequence>MSKPSSPPHAPVWNSFRDPDGFVTSTGDGPNIVRQLNPCGMEKAQVINALPSLKTLQHQGRWIKAVIAPQHPGIVLHPRVFFPSYAHEWCHEMLHRAALVTLDVNLALLDDGWELKDATPSNVLFEGVRPVFVDHMSPAQRTPSQLGWRAYGQFVRNFLIPMMLKRLRHIPLSWSFLSRRDGVPPEVALPLLGMWHRWRPVPFKLITAPAMLARWTNQGRHPNTASSMSPEISIEVTRSIMKGLKKLLTSLAPENVSPSYWFNYQDLGISYSAEAMDAKVAFLREALRKYRPVSVLDLGCNTGKFSILAAEHGARVVALDSDPECVNRLFRESEAKDLDLQPLVMDLGRPSPRLGWGSQESKSLQDRIEGSFEMTFALAIVHHLLVRERIPLGDILDFILGTTTRQAVIEWVPPTDPQFLKMAGETLPLYKDLTIDQFIQALPPSFQILDRLDLPRSERTLLLLGR</sequence>
<dbReference type="EMBL" id="BSDE01000012">
    <property type="protein sequence ID" value="GLH75075.1"/>
    <property type="molecule type" value="Genomic_DNA"/>
</dbReference>
<dbReference type="Pfam" id="PF13489">
    <property type="entry name" value="Methyltransf_23"/>
    <property type="match status" value="1"/>
</dbReference>
<organism evidence="1 2">
    <name type="scientific">Geothrix limicola</name>
    <dbReference type="NCBI Taxonomy" id="2927978"/>
    <lineage>
        <taxon>Bacteria</taxon>
        <taxon>Pseudomonadati</taxon>
        <taxon>Acidobacteriota</taxon>
        <taxon>Holophagae</taxon>
        <taxon>Holophagales</taxon>
        <taxon>Holophagaceae</taxon>
        <taxon>Geothrix</taxon>
    </lineage>
</organism>
<evidence type="ECO:0000313" key="2">
    <source>
        <dbReference type="Proteomes" id="UP001165069"/>
    </source>
</evidence>
<proteinExistence type="predicted"/>
<dbReference type="InterPro" id="IPR029063">
    <property type="entry name" value="SAM-dependent_MTases_sf"/>
</dbReference>
<keyword evidence="2" id="KW-1185">Reference proteome</keyword>
<gene>
    <name evidence="1" type="primary">noeA</name>
    <name evidence="1" type="ORF">GETHLI_35780</name>
</gene>
<dbReference type="Proteomes" id="UP001165069">
    <property type="component" value="Unassembled WGS sequence"/>
</dbReference>
<protein>
    <submittedName>
        <fullName evidence="1">Nodulation protein NoeA</fullName>
    </submittedName>
</protein>
<dbReference type="CDD" id="cd02440">
    <property type="entry name" value="AdoMet_MTases"/>
    <property type="match status" value="1"/>
</dbReference>
<accession>A0ABQ5QLH6</accession>
<comment type="caution">
    <text evidence="1">The sequence shown here is derived from an EMBL/GenBank/DDBJ whole genome shotgun (WGS) entry which is preliminary data.</text>
</comment>
<dbReference type="SUPFAM" id="SSF53335">
    <property type="entry name" value="S-adenosyl-L-methionine-dependent methyltransferases"/>
    <property type="match status" value="1"/>
</dbReference>
<dbReference type="Gene3D" id="3.40.50.150">
    <property type="entry name" value="Vaccinia Virus protein VP39"/>
    <property type="match status" value="1"/>
</dbReference>
<name>A0ABQ5QLH6_9BACT</name>
<reference evidence="1 2" key="1">
    <citation type="journal article" date="2023" name="Antonie Van Leeuwenhoek">
        <title>Mesoterricola silvestris gen. nov., sp. nov., Mesoterricola sediminis sp. nov., Geothrix oryzae sp. nov., Geothrix edaphica sp. nov., Geothrix rubra sp. nov., and Geothrix limicola sp. nov., six novel members of Acidobacteriota isolated from soils.</title>
        <authorList>
            <person name="Itoh H."/>
            <person name="Sugisawa Y."/>
            <person name="Mise K."/>
            <person name="Xu Z."/>
            <person name="Kuniyasu M."/>
            <person name="Ushijima N."/>
            <person name="Kawano K."/>
            <person name="Kobayashi E."/>
            <person name="Shiratori Y."/>
            <person name="Masuda Y."/>
            <person name="Senoo K."/>
        </authorList>
    </citation>
    <scope>NUCLEOTIDE SEQUENCE [LARGE SCALE GENOMIC DNA]</scope>
    <source>
        <strain evidence="1 2">Red804</strain>
    </source>
</reference>
<dbReference type="RefSeq" id="WP_285578104.1">
    <property type="nucleotide sequence ID" value="NZ_BSDE01000012.1"/>
</dbReference>
<evidence type="ECO:0000313" key="1">
    <source>
        <dbReference type="EMBL" id="GLH75075.1"/>
    </source>
</evidence>